<evidence type="ECO:0000256" key="1">
    <source>
        <dbReference type="SAM" id="MobiDB-lite"/>
    </source>
</evidence>
<accession>A0A8D8ASQ1</accession>
<proteinExistence type="predicted"/>
<dbReference type="EMBL" id="HBUE01041837">
    <property type="protein sequence ID" value="CAG6460968.1"/>
    <property type="molecule type" value="Transcribed_RNA"/>
</dbReference>
<reference evidence="2" key="1">
    <citation type="submission" date="2021-05" db="EMBL/GenBank/DDBJ databases">
        <authorList>
            <person name="Alioto T."/>
            <person name="Alioto T."/>
            <person name="Gomez Garrido J."/>
        </authorList>
    </citation>
    <scope>NUCLEOTIDE SEQUENCE</scope>
</reference>
<name>A0A8D8ASQ1_CULPI</name>
<dbReference type="AlphaFoldDB" id="A0A8D8ASQ1"/>
<evidence type="ECO:0000313" key="2">
    <source>
        <dbReference type="EMBL" id="CAG6460968.1"/>
    </source>
</evidence>
<organism evidence="2">
    <name type="scientific">Culex pipiens</name>
    <name type="common">House mosquito</name>
    <dbReference type="NCBI Taxonomy" id="7175"/>
    <lineage>
        <taxon>Eukaryota</taxon>
        <taxon>Metazoa</taxon>
        <taxon>Ecdysozoa</taxon>
        <taxon>Arthropoda</taxon>
        <taxon>Hexapoda</taxon>
        <taxon>Insecta</taxon>
        <taxon>Pterygota</taxon>
        <taxon>Neoptera</taxon>
        <taxon>Endopterygota</taxon>
        <taxon>Diptera</taxon>
        <taxon>Nematocera</taxon>
        <taxon>Culicoidea</taxon>
        <taxon>Culicidae</taxon>
        <taxon>Culicinae</taxon>
        <taxon>Culicini</taxon>
        <taxon>Culex</taxon>
        <taxon>Culex</taxon>
    </lineage>
</organism>
<feature type="region of interest" description="Disordered" evidence="1">
    <location>
        <begin position="1"/>
        <end position="20"/>
    </location>
</feature>
<protein>
    <submittedName>
        <fullName evidence="2">(northern house mosquito) hypothetical protein</fullName>
    </submittedName>
</protein>
<sequence length="102" mass="10693">MTASSGFVPAPISPGHGSSPARFKCRCCRRAPMVGLVQPGMGTVRSTGTAGRSSLVSQNVRLVTGEGDAIDVRFLDKREELIFGSAWYELASGLSCCSAETP</sequence>